<keyword evidence="10 13" id="KW-0472">Membrane</keyword>
<sequence length="475" mass="51181">MSHYTMHAAINYAAVPPTSPLQLPLPYLPPPPPPPLSLPPLLSPPPPPAAVATASSSDAGFQSRISPSVLLIILILAVIFFVSGLLHLLVRFLLRPAPRDPGDAYGGDANATAFQGQLQQLFHLHDAGVDQSFIDALPVFLYSAVVGAGGKDPFDCAVCLCEFADDDRLRLLPKCSHAFHPPRRLLPLRRRLQPAGVLPRVRLRGSVSDRLDAASSARLSFVMEQEQAGQDRKHAHTAAEAAEKKDEVVVPVKLGKFRSQATEGAGGSANPGSQDVRRCFSMGTYEYVMDESSLLRVAVKPPEKKRPATRMPGHRVAMSECDCHSKREGFRGFDGPPKQQQPSKAAVDKRESFSISKIWMRSGQKRKDVSSGAIAAPSCSTSRRASSFRLPSALQRTASDVGLTAAAVVPKRRADVVSPVTESEYNVSTWDKSASGSVVDWDVESVGGGGHGLSSRADEAPSFARRTLLWIRGHL</sequence>
<dbReference type="GO" id="GO:0016020">
    <property type="term" value="C:membrane"/>
    <property type="evidence" value="ECO:0007669"/>
    <property type="project" value="UniProtKB-SubCell"/>
</dbReference>
<keyword evidence="16" id="KW-1185">Reference proteome</keyword>
<keyword evidence="8" id="KW-0862">Zinc</keyword>
<dbReference type="PANTHER" id="PTHR45768:SF10">
    <property type="entry name" value="RING-H2 FINGER PROTEIN ATL13-RELATED"/>
    <property type="match status" value="1"/>
</dbReference>
<evidence type="ECO:0000256" key="8">
    <source>
        <dbReference type="ARBA" id="ARBA00022833"/>
    </source>
</evidence>
<dbReference type="PANTHER" id="PTHR45768">
    <property type="entry name" value="E3 UBIQUITIN-PROTEIN LIGASE RNF13-LIKE"/>
    <property type="match status" value="1"/>
</dbReference>
<evidence type="ECO:0000256" key="10">
    <source>
        <dbReference type="ARBA" id="ARBA00023136"/>
    </source>
</evidence>
<comment type="similarity">
    <text evidence="11">Belongs to the RING-type zinc finger family. ATL subfamily.</text>
</comment>
<keyword evidence="3" id="KW-0808">Transferase</keyword>
<evidence type="ECO:0000256" key="7">
    <source>
        <dbReference type="ARBA" id="ARBA00022786"/>
    </source>
</evidence>
<reference evidence="15" key="1">
    <citation type="submission" date="2020-10" db="EMBL/GenBank/DDBJ databases">
        <authorList>
            <person name="Han B."/>
            <person name="Lu T."/>
            <person name="Zhao Q."/>
            <person name="Huang X."/>
            <person name="Zhao Y."/>
        </authorList>
    </citation>
    <scope>NUCLEOTIDE SEQUENCE</scope>
</reference>
<evidence type="ECO:0000256" key="4">
    <source>
        <dbReference type="ARBA" id="ARBA00022692"/>
    </source>
</evidence>
<comment type="subcellular location">
    <subcellularLocation>
        <location evidence="1">Membrane</location>
        <topology evidence="1">Single-pass membrane protein</topology>
    </subcellularLocation>
</comment>
<evidence type="ECO:0000256" key="1">
    <source>
        <dbReference type="ARBA" id="ARBA00004167"/>
    </source>
</evidence>
<evidence type="ECO:0000256" key="11">
    <source>
        <dbReference type="ARBA" id="ARBA00024209"/>
    </source>
</evidence>
<evidence type="ECO:0000313" key="16">
    <source>
        <dbReference type="Proteomes" id="UP000604825"/>
    </source>
</evidence>
<organism evidence="15 16">
    <name type="scientific">Miscanthus lutarioriparius</name>
    <dbReference type="NCBI Taxonomy" id="422564"/>
    <lineage>
        <taxon>Eukaryota</taxon>
        <taxon>Viridiplantae</taxon>
        <taxon>Streptophyta</taxon>
        <taxon>Embryophyta</taxon>
        <taxon>Tracheophyta</taxon>
        <taxon>Spermatophyta</taxon>
        <taxon>Magnoliopsida</taxon>
        <taxon>Liliopsida</taxon>
        <taxon>Poales</taxon>
        <taxon>Poaceae</taxon>
        <taxon>PACMAD clade</taxon>
        <taxon>Panicoideae</taxon>
        <taxon>Andropogonodae</taxon>
        <taxon>Andropogoneae</taxon>
        <taxon>Saccharinae</taxon>
        <taxon>Miscanthus</taxon>
    </lineage>
</organism>
<dbReference type="Gene3D" id="3.30.40.10">
    <property type="entry name" value="Zinc/RING finger domain, C3HC4 (zinc finger)"/>
    <property type="match status" value="1"/>
</dbReference>
<dbReference type="Pfam" id="PF17123">
    <property type="entry name" value="zf-RING_11"/>
    <property type="match status" value="1"/>
</dbReference>
<dbReference type="GO" id="GO:0016740">
    <property type="term" value="F:transferase activity"/>
    <property type="evidence" value="ECO:0007669"/>
    <property type="project" value="UniProtKB-KW"/>
</dbReference>
<evidence type="ECO:0000256" key="13">
    <source>
        <dbReference type="SAM" id="Phobius"/>
    </source>
</evidence>
<feature type="region of interest" description="Disordered" evidence="12">
    <location>
        <begin position="330"/>
        <end position="350"/>
    </location>
</feature>
<comment type="caution">
    <text evidence="15">The sequence shown here is derived from an EMBL/GenBank/DDBJ whole genome shotgun (WGS) entry which is preliminary data.</text>
</comment>
<keyword evidence="6" id="KW-0863">Zinc-finger</keyword>
<keyword evidence="7" id="KW-0833">Ubl conjugation pathway</keyword>
<name>A0A811R5M6_9POAL</name>
<dbReference type="GO" id="GO:0008270">
    <property type="term" value="F:zinc ion binding"/>
    <property type="evidence" value="ECO:0007669"/>
    <property type="project" value="UniProtKB-KW"/>
</dbReference>
<protein>
    <recommendedName>
        <fullName evidence="14">RING-type domain-containing protein</fullName>
    </recommendedName>
</protein>
<evidence type="ECO:0000256" key="9">
    <source>
        <dbReference type="ARBA" id="ARBA00022989"/>
    </source>
</evidence>
<evidence type="ECO:0000256" key="3">
    <source>
        <dbReference type="ARBA" id="ARBA00022679"/>
    </source>
</evidence>
<evidence type="ECO:0000256" key="2">
    <source>
        <dbReference type="ARBA" id="ARBA00004906"/>
    </source>
</evidence>
<dbReference type="InterPro" id="IPR013083">
    <property type="entry name" value="Znf_RING/FYVE/PHD"/>
</dbReference>
<evidence type="ECO:0000313" key="15">
    <source>
        <dbReference type="EMBL" id="CAD6265333.1"/>
    </source>
</evidence>
<dbReference type="Proteomes" id="UP000604825">
    <property type="component" value="Unassembled WGS sequence"/>
</dbReference>
<evidence type="ECO:0000259" key="14">
    <source>
        <dbReference type="Pfam" id="PF17123"/>
    </source>
</evidence>
<keyword evidence="9 13" id="KW-1133">Transmembrane helix</keyword>
<keyword evidence="4 13" id="KW-0812">Transmembrane</keyword>
<evidence type="ECO:0000256" key="5">
    <source>
        <dbReference type="ARBA" id="ARBA00022723"/>
    </source>
</evidence>
<keyword evidence="5" id="KW-0479">Metal-binding</keyword>
<evidence type="ECO:0000256" key="6">
    <source>
        <dbReference type="ARBA" id="ARBA00022771"/>
    </source>
</evidence>
<dbReference type="OrthoDB" id="8062037at2759"/>
<dbReference type="SUPFAM" id="SSF57850">
    <property type="entry name" value="RING/U-box"/>
    <property type="match status" value="1"/>
</dbReference>
<feature type="transmembrane region" description="Helical" evidence="13">
    <location>
        <begin position="69"/>
        <end position="90"/>
    </location>
</feature>
<comment type="pathway">
    <text evidence="2">Protein modification; protein ubiquitination.</text>
</comment>
<evidence type="ECO:0000256" key="12">
    <source>
        <dbReference type="SAM" id="MobiDB-lite"/>
    </source>
</evidence>
<dbReference type="InterPro" id="IPR001841">
    <property type="entry name" value="Znf_RING"/>
</dbReference>
<proteinExistence type="inferred from homology"/>
<accession>A0A811R5M6</accession>
<dbReference type="AlphaFoldDB" id="A0A811R5M6"/>
<gene>
    <name evidence="15" type="ORF">NCGR_LOCUS48638</name>
</gene>
<dbReference type="EMBL" id="CAJGYO010000013">
    <property type="protein sequence ID" value="CAD6265333.1"/>
    <property type="molecule type" value="Genomic_DNA"/>
</dbReference>
<feature type="domain" description="RING-type" evidence="14">
    <location>
        <begin position="155"/>
        <end position="180"/>
    </location>
</feature>